<evidence type="ECO:0000313" key="2">
    <source>
        <dbReference type="Proteomes" id="UP000516148"/>
    </source>
</evidence>
<dbReference type="Proteomes" id="UP000516148">
    <property type="component" value="Chromosome"/>
</dbReference>
<dbReference type="EMBL" id="CP061038">
    <property type="protein sequence ID" value="QNQ09162.1"/>
    <property type="molecule type" value="Genomic_DNA"/>
</dbReference>
<keyword evidence="2" id="KW-1185">Reference proteome</keyword>
<evidence type="ECO:0000313" key="1">
    <source>
        <dbReference type="EMBL" id="QNQ09162.1"/>
    </source>
</evidence>
<protein>
    <submittedName>
        <fullName evidence="1">Uncharacterized protein</fullName>
    </submittedName>
</protein>
<dbReference type="AlphaFoldDB" id="A0A7H0LHK9"/>
<gene>
    <name evidence="1" type="ORF">H3Z74_21200</name>
</gene>
<reference evidence="1 2" key="1">
    <citation type="submission" date="2020-09" db="EMBL/GenBank/DDBJ databases">
        <title>Sphingomonas sp., a new species isolated from pork steak.</title>
        <authorList>
            <person name="Heidler von Heilborn D."/>
        </authorList>
    </citation>
    <scope>NUCLEOTIDE SEQUENCE [LARGE SCALE GENOMIC DNA]</scope>
    <source>
        <strain evidence="2">S8-3T</strain>
    </source>
</reference>
<dbReference type="KEGG" id="spap:H3Z74_21200"/>
<name>A0A7H0LHK9_9SPHN</name>
<proteinExistence type="predicted"/>
<dbReference type="RefSeq" id="WP_187761485.1">
    <property type="nucleotide sequence ID" value="NZ_CP061038.1"/>
</dbReference>
<organism evidence="1 2">
    <name type="scientific">Sphingomonas alpina</name>
    <dbReference type="NCBI Taxonomy" id="653931"/>
    <lineage>
        <taxon>Bacteria</taxon>
        <taxon>Pseudomonadati</taxon>
        <taxon>Pseudomonadota</taxon>
        <taxon>Alphaproteobacteria</taxon>
        <taxon>Sphingomonadales</taxon>
        <taxon>Sphingomonadaceae</taxon>
        <taxon>Sphingomonas</taxon>
    </lineage>
</organism>
<sequence>MTTPYDIALKRTSIDRLADMTTPLNARIMVTICQIAEIPPINIAQ</sequence>
<accession>A0A7H0LHK9</accession>